<dbReference type="EMBL" id="FXZC01000005">
    <property type="protein sequence ID" value="SMX90028.1"/>
    <property type="molecule type" value="Genomic_DNA"/>
</dbReference>
<gene>
    <name evidence="2" type="ORF">BC102111_02490</name>
</gene>
<feature type="compositionally biased region" description="Basic and acidic residues" evidence="1">
    <location>
        <begin position="1"/>
        <end position="18"/>
    </location>
</feature>
<feature type="region of interest" description="Disordered" evidence="1">
    <location>
        <begin position="1"/>
        <end position="90"/>
    </location>
</feature>
<dbReference type="RefSeq" id="WP_101624503.1">
    <property type="nucleotide sequence ID" value="NZ_FXZC01000005.1"/>
</dbReference>
<dbReference type="AlphaFoldDB" id="A0A2H1JRX3"/>
<evidence type="ECO:0000313" key="3">
    <source>
        <dbReference type="Proteomes" id="UP000234333"/>
    </source>
</evidence>
<evidence type="ECO:0000313" key="2">
    <source>
        <dbReference type="EMBL" id="SMX90028.1"/>
    </source>
</evidence>
<proteinExistence type="predicted"/>
<dbReference type="Proteomes" id="UP000234333">
    <property type="component" value="Unassembled WGS sequence"/>
</dbReference>
<evidence type="ECO:0000256" key="1">
    <source>
        <dbReference type="SAM" id="MobiDB-lite"/>
    </source>
</evidence>
<name>A0A2H1JRX3_9MICO</name>
<accession>A0A2H1JRX3</accession>
<sequence length="90" mass="9315">MSTDDEHTTDETVPDKSSKPAVAETTAPKVTVDRDEHSVGGSASSSDGKTEEHEVDSEKFGSEDAGPVDVDAVLTDDSSSQDDGPPEPPA</sequence>
<organism evidence="2 3">
    <name type="scientific">Brevibacterium casei CIP 102111</name>
    <dbReference type="NCBI Taxonomy" id="1255625"/>
    <lineage>
        <taxon>Bacteria</taxon>
        <taxon>Bacillati</taxon>
        <taxon>Actinomycetota</taxon>
        <taxon>Actinomycetes</taxon>
        <taxon>Micrococcales</taxon>
        <taxon>Brevibacteriaceae</taxon>
        <taxon>Brevibacterium</taxon>
    </lineage>
</organism>
<reference evidence="2 3" key="1">
    <citation type="submission" date="2017-03" db="EMBL/GenBank/DDBJ databases">
        <authorList>
            <person name="Afonso C.L."/>
            <person name="Miller P.J."/>
            <person name="Scott M.A."/>
            <person name="Spackman E."/>
            <person name="Goraichik I."/>
            <person name="Dimitrov K.M."/>
            <person name="Suarez D.L."/>
            <person name="Swayne D.E."/>
        </authorList>
    </citation>
    <scope>NUCLEOTIDE SEQUENCE [LARGE SCALE GENOMIC DNA]</scope>
    <source>
        <strain evidence="2 3">CIP 102111</strain>
    </source>
</reference>
<protein>
    <submittedName>
        <fullName evidence="2">Uncharacterized protein</fullName>
    </submittedName>
</protein>
<feature type="compositionally biased region" description="Basic and acidic residues" evidence="1">
    <location>
        <begin position="48"/>
        <end position="62"/>
    </location>
</feature>
<dbReference type="GeneID" id="99772229"/>